<sequence>MDYNSGRGYGDDSYHRHLQEEQLPPSDYVVETVDDRSNGGAAAVDTGGMQMKPSSDHRHSSSSMCSPGKLFVGGVSWETTEDSVDRLFSDGKVHELGDKQVDIKRAEPKRAGRDNSFRSCGASGKYDQEDCYGGNANEDYNMYGGYGGYGAYAGNSMVNAAAGFYGYGGGYGYGYGYGYGGQMFNPGYGAGGYSHMGGGYGVAAAAAYGGGKAQGDGNSGSSSGRGNGSNGIGPGRYHPYQK</sequence>
<feature type="compositionally biased region" description="Gly residues" evidence="3">
    <location>
        <begin position="211"/>
        <end position="234"/>
    </location>
</feature>
<evidence type="ECO:0008006" key="5">
    <source>
        <dbReference type="Google" id="ProtNLM"/>
    </source>
</evidence>
<evidence type="ECO:0000256" key="3">
    <source>
        <dbReference type="SAM" id="MobiDB-lite"/>
    </source>
</evidence>
<keyword evidence="1" id="KW-0677">Repeat</keyword>
<keyword evidence="2" id="KW-0694">RNA-binding</keyword>
<evidence type="ECO:0000313" key="4">
    <source>
        <dbReference type="EMBL" id="KAF2546163.1"/>
    </source>
</evidence>
<dbReference type="PANTHER" id="PTHR48032:SF6">
    <property type="entry name" value="RNA-BINDING (RRM_RBD_RNP MOTIFS) FAMILY PROTEIN"/>
    <property type="match status" value="1"/>
</dbReference>
<accession>A0A8S9GJT5</accession>
<dbReference type="EMBL" id="QGKY02001925">
    <property type="protein sequence ID" value="KAF2546163.1"/>
    <property type="molecule type" value="Genomic_DNA"/>
</dbReference>
<comment type="caution">
    <text evidence="4">The sequence shown here is derived from an EMBL/GenBank/DDBJ whole genome shotgun (WGS) entry which is preliminary data.</text>
</comment>
<feature type="compositionally biased region" description="Basic and acidic residues" evidence="3">
    <location>
        <begin position="9"/>
        <end position="20"/>
    </location>
</feature>
<gene>
    <name evidence="4" type="ORF">F2Q70_00020106</name>
</gene>
<evidence type="ECO:0000256" key="1">
    <source>
        <dbReference type="ARBA" id="ARBA00022737"/>
    </source>
</evidence>
<organism evidence="4">
    <name type="scientific">Brassica cretica</name>
    <name type="common">Mustard</name>
    <dbReference type="NCBI Taxonomy" id="69181"/>
    <lineage>
        <taxon>Eukaryota</taxon>
        <taxon>Viridiplantae</taxon>
        <taxon>Streptophyta</taxon>
        <taxon>Embryophyta</taxon>
        <taxon>Tracheophyta</taxon>
        <taxon>Spermatophyta</taxon>
        <taxon>Magnoliopsida</taxon>
        <taxon>eudicotyledons</taxon>
        <taxon>Gunneridae</taxon>
        <taxon>Pentapetalae</taxon>
        <taxon>rosids</taxon>
        <taxon>malvids</taxon>
        <taxon>Brassicales</taxon>
        <taxon>Brassicaceae</taxon>
        <taxon>Brassiceae</taxon>
        <taxon>Brassica</taxon>
    </lineage>
</organism>
<evidence type="ECO:0000256" key="2">
    <source>
        <dbReference type="ARBA" id="ARBA00022884"/>
    </source>
</evidence>
<feature type="region of interest" description="Disordered" evidence="3">
    <location>
        <begin position="211"/>
        <end position="242"/>
    </location>
</feature>
<protein>
    <recommendedName>
        <fullName evidence="5">RRM domain-containing protein</fullName>
    </recommendedName>
</protein>
<reference evidence="4" key="1">
    <citation type="submission" date="2019-12" db="EMBL/GenBank/DDBJ databases">
        <title>Genome sequencing and annotation of Brassica cretica.</title>
        <authorList>
            <person name="Studholme D.J."/>
            <person name="Sarris P.F."/>
        </authorList>
    </citation>
    <scope>NUCLEOTIDE SEQUENCE</scope>
    <source>
        <strain evidence="4">PFS-102/07</strain>
        <tissue evidence="4">Leaf</tissue>
    </source>
</reference>
<dbReference type="GO" id="GO:0006417">
    <property type="term" value="P:regulation of translation"/>
    <property type="evidence" value="ECO:0007669"/>
    <property type="project" value="TreeGrafter"/>
</dbReference>
<feature type="region of interest" description="Disordered" evidence="3">
    <location>
        <begin position="1"/>
        <end position="64"/>
    </location>
</feature>
<dbReference type="GO" id="GO:0003729">
    <property type="term" value="F:mRNA binding"/>
    <property type="evidence" value="ECO:0007669"/>
    <property type="project" value="TreeGrafter"/>
</dbReference>
<dbReference type="PANTHER" id="PTHR48032">
    <property type="entry name" value="RNA-BINDING PROTEIN MUSASHI HOMOLOG RBP6"/>
    <property type="match status" value="1"/>
</dbReference>
<dbReference type="AlphaFoldDB" id="A0A8S9GJT5"/>
<proteinExistence type="predicted"/>
<name>A0A8S9GJT5_BRACR</name>